<name>A0ABU0M7K6_9HYPH</name>
<dbReference type="InterPro" id="IPR036046">
    <property type="entry name" value="Acylphosphatase-like_dom_sf"/>
</dbReference>
<accession>A0ABU0M7K6</accession>
<dbReference type="EMBL" id="JAUSWJ010000001">
    <property type="protein sequence ID" value="MDQ0516956.1"/>
    <property type="molecule type" value="Genomic_DNA"/>
</dbReference>
<organism evidence="1 2">
    <name type="scientific">Kaistia geumhonensis</name>
    <dbReference type="NCBI Taxonomy" id="410839"/>
    <lineage>
        <taxon>Bacteria</taxon>
        <taxon>Pseudomonadati</taxon>
        <taxon>Pseudomonadota</taxon>
        <taxon>Alphaproteobacteria</taxon>
        <taxon>Hyphomicrobiales</taxon>
        <taxon>Kaistiaceae</taxon>
        <taxon>Kaistia</taxon>
    </lineage>
</organism>
<protein>
    <submittedName>
        <fullName evidence="1">Acylphosphatase</fullName>
    </submittedName>
</protein>
<evidence type="ECO:0000313" key="1">
    <source>
        <dbReference type="EMBL" id="MDQ0516956.1"/>
    </source>
</evidence>
<comment type="caution">
    <text evidence="1">The sequence shown here is derived from an EMBL/GenBank/DDBJ whole genome shotgun (WGS) entry which is preliminary data.</text>
</comment>
<keyword evidence="2" id="KW-1185">Reference proteome</keyword>
<evidence type="ECO:0000313" key="2">
    <source>
        <dbReference type="Proteomes" id="UP001223743"/>
    </source>
</evidence>
<sequence>MRERIELVFLGVFEPASFAEFMRHRARRLSVSAETRRLGADRVEVTVEGEGALVDMFEVACSLGPLDCLVTDVSRRAA</sequence>
<proteinExistence type="predicted"/>
<dbReference type="RefSeq" id="WP_266278943.1">
    <property type="nucleotide sequence ID" value="NZ_JAPKNF010000001.1"/>
</dbReference>
<dbReference type="Proteomes" id="UP001223743">
    <property type="component" value="Unassembled WGS sequence"/>
</dbReference>
<reference evidence="1 2" key="1">
    <citation type="submission" date="2023-07" db="EMBL/GenBank/DDBJ databases">
        <title>Genomic Encyclopedia of Type Strains, Phase IV (KMG-IV): sequencing the most valuable type-strain genomes for metagenomic binning, comparative biology and taxonomic classification.</title>
        <authorList>
            <person name="Goeker M."/>
        </authorList>
    </citation>
    <scope>NUCLEOTIDE SEQUENCE [LARGE SCALE GENOMIC DNA]</scope>
    <source>
        <strain evidence="1 2">B1-1</strain>
    </source>
</reference>
<gene>
    <name evidence="1" type="ORF">QO015_002569</name>
</gene>
<dbReference type="SUPFAM" id="SSF54975">
    <property type="entry name" value="Acylphosphatase/BLUF domain-like"/>
    <property type="match status" value="1"/>
</dbReference>